<sequence>MNRVREVTGHPYGTALPTASTAFGLSGAVHLRLAANLKLLVPGVPIVTGKVFYLDQQLVRFDRRQLMQPFQPNPKLLIDVPESIPVLRPVAEEIERTLKPMLYHQPTTAELGLLAVRRERFHVVARPQQILARHLRRLIAARFERTLVPHTLQLEQGSCIGRKALPRRKTEQFTPHLVVVGADGLAG</sequence>
<evidence type="ECO:0000313" key="1">
    <source>
        <dbReference type="EnsemblMetazoa" id="AMEC021739-PA"/>
    </source>
</evidence>
<reference evidence="2" key="1">
    <citation type="submission" date="2014-01" db="EMBL/GenBank/DDBJ databases">
        <title>The Genome Sequence of Anopheles melas CM1001059_A (V2).</title>
        <authorList>
            <consortium name="The Broad Institute Genomics Platform"/>
            <person name="Neafsey D.E."/>
            <person name="Besansky N."/>
            <person name="Howell P."/>
            <person name="Walton C."/>
            <person name="Young S.K."/>
            <person name="Zeng Q."/>
            <person name="Gargeya S."/>
            <person name="Fitzgerald M."/>
            <person name="Haas B."/>
            <person name="Abouelleil A."/>
            <person name="Allen A.W."/>
            <person name="Alvarado L."/>
            <person name="Arachchi H.M."/>
            <person name="Berlin A.M."/>
            <person name="Chapman S.B."/>
            <person name="Gainer-Dewar J."/>
            <person name="Goldberg J."/>
            <person name="Griggs A."/>
            <person name="Gujja S."/>
            <person name="Hansen M."/>
            <person name="Howarth C."/>
            <person name="Imamovic A."/>
            <person name="Ireland A."/>
            <person name="Larimer J."/>
            <person name="McCowan C."/>
            <person name="Murphy C."/>
            <person name="Pearson M."/>
            <person name="Poon T.W."/>
            <person name="Priest M."/>
            <person name="Roberts A."/>
            <person name="Saif S."/>
            <person name="Shea T."/>
            <person name="Sisk P."/>
            <person name="Sykes S."/>
            <person name="Wortman J."/>
            <person name="Nusbaum C."/>
            <person name="Birren B."/>
        </authorList>
    </citation>
    <scope>NUCLEOTIDE SEQUENCE [LARGE SCALE GENOMIC DNA]</scope>
    <source>
        <strain evidence="2">CM1001059</strain>
    </source>
</reference>
<organism evidence="1 2">
    <name type="scientific">Anopheles melas</name>
    <dbReference type="NCBI Taxonomy" id="34690"/>
    <lineage>
        <taxon>Eukaryota</taxon>
        <taxon>Metazoa</taxon>
        <taxon>Ecdysozoa</taxon>
        <taxon>Arthropoda</taxon>
        <taxon>Hexapoda</taxon>
        <taxon>Insecta</taxon>
        <taxon>Pterygota</taxon>
        <taxon>Neoptera</taxon>
        <taxon>Endopterygota</taxon>
        <taxon>Diptera</taxon>
        <taxon>Nematocera</taxon>
        <taxon>Culicoidea</taxon>
        <taxon>Culicidae</taxon>
        <taxon>Anophelinae</taxon>
        <taxon>Anopheles</taxon>
    </lineage>
</organism>
<dbReference type="AlphaFoldDB" id="A0A182UJW6"/>
<dbReference type="Proteomes" id="UP000075902">
    <property type="component" value="Unassembled WGS sequence"/>
</dbReference>
<reference evidence="1" key="2">
    <citation type="submission" date="2020-05" db="UniProtKB">
        <authorList>
            <consortium name="EnsemblMetazoa"/>
        </authorList>
    </citation>
    <scope>IDENTIFICATION</scope>
    <source>
        <strain evidence="1">CM1001059</strain>
    </source>
</reference>
<name>A0A182UJW6_9DIPT</name>
<evidence type="ECO:0000313" key="2">
    <source>
        <dbReference type="Proteomes" id="UP000075902"/>
    </source>
</evidence>
<proteinExistence type="predicted"/>
<protein>
    <submittedName>
        <fullName evidence="1">Uncharacterized protein</fullName>
    </submittedName>
</protein>
<dbReference type="EnsemblMetazoa" id="AMEC021739-RA">
    <property type="protein sequence ID" value="AMEC021739-PA"/>
    <property type="gene ID" value="AMEC021739"/>
</dbReference>
<dbReference type="VEuPathDB" id="VectorBase:AMEC021739"/>
<keyword evidence="2" id="KW-1185">Reference proteome</keyword>
<accession>A0A182UJW6</accession>